<keyword evidence="3" id="KW-0597">Phosphoprotein</keyword>
<evidence type="ECO:0000256" key="8">
    <source>
        <dbReference type="ARBA" id="ARBA00023012"/>
    </source>
</evidence>
<dbReference type="Pfam" id="PF12282">
    <property type="entry name" value="GAF_PdtaS"/>
    <property type="match status" value="1"/>
</dbReference>
<evidence type="ECO:0000256" key="7">
    <source>
        <dbReference type="ARBA" id="ARBA00022840"/>
    </source>
</evidence>
<dbReference type="AlphaFoldDB" id="A0AAV4LIB0"/>
<organism evidence="10 11">
    <name type="scientific">Collibacillus ludicampi</name>
    <dbReference type="NCBI Taxonomy" id="2771369"/>
    <lineage>
        <taxon>Bacteria</taxon>
        <taxon>Bacillati</taxon>
        <taxon>Bacillota</taxon>
        <taxon>Bacilli</taxon>
        <taxon>Bacillales</taxon>
        <taxon>Alicyclobacillaceae</taxon>
        <taxon>Collibacillus</taxon>
    </lineage>
</organism>
<sequence length="478" mass="54710">MENMSQIYDLCHTYTSLSKEDIRLIVDKSHMLQTIADLAQANVFIDCPQRDGETMIVVAEAVPATIHSLYKTAVVGKKIYEPYEPAVFRAYRTGKPTMAHRAITHEGQHVKQNVIPIKNQSGKTIGLLILEQDVTLQVKRENELAILSETTEEFYRTFWDFITKERIIPDILEEALVFLDQDGSILYANNYAIGLIEGYGQLKTDNYINYRIQEALPFVKDSDYSHDGFVQREVNYLEKIFILRSICLKRKNDDTSRILINLRDITDLRYKERQLMVKSAVIKEIHHRVKNNLQTVASLLRLQMRRGASEEAKLSYQESLNRIMSIATVHEVLSYSGIEKVHMDEIINKISKLISYNFPGQESDVQIKLETEPIPLDSHQAVSLALILTELIQNCLKHAFTGREAGRITVRYYHMEGMIHLLVEDDGVGIKEVPKTDQLGLGIVKNLTHYDLAGTFTIEQNVMQGTTAHVIFPLKEEE</sequence>
<dbReference type="PANTHER" id="PTHR41523:SF8">
    <property type="entry name" value="ETHYLENE RESPONSE SENSOR PROTEIN"/>
    <property type="match status" value="1"/>
</dbReference>
<keyword evidence="8" id="KW-0902">Two-component regulatory system</keyword>
<dbReference type="RefSeq" id="WP_282200463.1">
    <property type="nucleotide sequence ID" value="NZ_BOQE01000001.1"/>
</dbReference>
<evidence type="ECO:0000256" key="6">
    <source>
        <dbReference type="ARBA" id="ARBA00022777"/>
    </source>
</evidence>
<dbReference type="InterPro" id="IPR005467">
    <property type="entry name" value="His_kinase_dom"/>
</dbReference>
<dbReference type="GO" id="GO:0000160">
    <property type="term" value="P:phosphorelay signal transduction system"/>
    <property type="evidence" value="ECO:0007669"/>
    <property type="project" value="UniProtKB-KW"/>
</dbReference>
<dbReference type="Pfam" id="PF02518">
    <property type="entry name" value="HATPase_c"/>
    <property type="match status" value="1"/>
</dbReference>
<keyword evidence="7" id="KW-0067">ATP-binding</keyword>
<dbReference type="Gene3D" id="3.30.450.20">
    <property type="entry name" value="PAS domain"/>
    <property type="match status" value="1"/>
</dbReference>
<evidence type="ECO:0000256" key="5">
    <source>
        <dbReference type="ARBA" id="ARBA00022741"/>
    </source>
</evidence>
<reference evidence="10" key="1">
    <citation type="journal article" date="2023" name="Int. J. Syst. Evol. Microbiol.">
        <title>Collibacillus ludicampi gen. nov., sp. nov., a new soil bacterium of the family Alicyclobacillaceae.</title>
        <authorList>
            <person name="Jojima T."/>
            <person name="Ioku Y."/>
            <person name="Fukuta Y."/>
            <person name="Shirasaka N."/>
            <person name="Matsumura Y."/>
            <person name="Mori M."/>
        </authorList>
    </citation>
    <scope>NUCLEOTIDE SEQUENCE</scope>
    <source>
        <strain evidence="10">TP075</strain>
    </source>
</reference>
<keyword evidence="5" id="KW-0547">Nucleotide-binding</keyword>
<dbReference type="InterPro" id="IPR003594">
    <property type="entry name" value="HATPase_dom"/>
</dbReference>
<evidence type="ECO:0000256" key="4">
    <source>
        <dbReference type="ARBA" id="ARBA00022679"/>
    </source>
</evidence>
<evidence type="ECO:0000313" key="10">
    <source>
        <dbReference type="EMBL" id="GIM47493.1"/>
    </source>
</evidence>
<name>A0AAV4LIB0_9BACL</name>
<protein>
    <recommendedName>
        <fullName evidence="2">histidine kinase</fullName>
        <ecNumber evidence="2">2.7.13.3</ecNumber>
    </recommendedName>
</protein>
<dbReference type="SUPFAM" id="SSF55874">
    <property type="entry name" value="ATPase domain of HSP90 chaperone/DNA topoisomerase II/histidine kinase"/>
    <property type="match status" value="1"/>
</dbReference>
<feature type="domain" description="Histidine kinase" evidence="9">
    <location>
        <begin position="284"/>
        <end position="476"/>
    </location>
</feature>
<dbReference type="Gene3D" id="3.30.565.10">
    <property type="entry name" value="Histidine kinase-like ATPase, C-terminal domain"/>
    <property type="match status" value="1"/>
</dbReference>
<dbReference type="PANTHER" id="PTHR41523">
    <property type="entry name" value="TWO-COMPONENT SYSTEM SENSOR PROTEIN"/>
    <property type="match status" value="1"/>
</dbReference>
<keyword evidence="4" id="KW-0808">Transferase</keyword>
<accession>A0AAV4LIB0</accession>
<dbReference type="EC" id="2.7.13.3" evidence="2"/>
<dbReference type="InterPro" id="IPR038424">
    <property type="entry name" value="H_kinase_PdtaS_GAF_sf"/>
</dbReference>
<dbReference type="EMBL" id="BOQE01000001">
    <property type="protein sequence ID" value="GIM47493.1"/>
    <property type="molecule type" value="Genomic_DNA"/>
</dbReference>
<dbReference type="PROSITE" id="PS50109">
    <property type="entry name" value="HIS_KIN"/>
    <property type="match status" value="1"/>
</dbReference>
<proteinExistence type="predicted"/>
<evidence type="ECO:0000256" key="3">
    <source>
        <dbReference type="ARBA" id="ARBA00022553"/>
    </source>
</evidence>
<dbReference type="InterPro" id="IPR036890">
    <property type="entry name" value="HATPase_C_sf"/>
</dbReference>
<dbReference type="InterPro" id="IPR022066">
    <property type="entry name" value="PdtaS_GAF"/>
</dbReference>
<dbReference type="InterPro" id="IPR011495">
    <property type="entry name" value="Sig_transdc_His_kin_sub2_dim/P"/>
</dbReference>
<dbReference type="Pfam" id="PF07568">
    <property type="entry name" value="HisKA_2"/>
    <property type="match status" value="1"/>
</dbReference>
<comment type="caution">
    <text evidence="10">The sequence shown here is derived from an EMBL/GenBank/DDBJ whole genome shotgun (WGS) entry which is preliminary data.</text>
</comment>
<dbReference type="Gene3D" id="3.30.450.280">
    <property type="entry name" value="GAF domain"/>
    <property type="match status" value="1"/>
</dbReference>
<dbReference type="SMART" id="SM00387">
    <property type="entry name" value="HATPase_c"/>
    <property type="match status" value="1"/>
</dbReference>
<evidence type="ECO:0000256" key="1">
    <source>
        <dbReference type="ARBA" id="ARBA00000085"/>
    </source>
</evidence>
<dbReference type="GO" id="GO:0004673">
    <property type="term" value="F:protein histidine kinase activity"/>
    <property type="evidence" value="ECO:0007669"/>
    <property type="project" value="UniProtKB-EC"/>
</dbReference>
<evidence type="ECO:0000259" key="9">
    <source>
        <dbReference type="PROSITE" id="PS50109"/>
    </source>
</evidence>
<keyword evidence="6 10" id="KW-0418">Kinase</keyword>
<evidence type="ECO:0000256" key="2">
    <source>
        <dbReference type="ARBA" id="ARBA00012438"/>
    </source>
</evidence>
<keyword evidence="11" id="KW-1185">Reference proteome</keyword>
<dbReference type="Proteomes" id="UP001057291">
    <property type="component" value="Unassembled WGS sequence"/>
</dbReference>
<comment type="catalytic activity">
    <reaction evidence="1">
        <text>ATP + protein L-histidine = ADP + protein N-phospho-L-histidine.</text>
        <dbReference type="EC" id="2.7.13.3"/>
    </reaction>
</comment>
<dbReference type="GO" id="GO:0005524">
    <property type="term" value="F:ATP binding"/>
    <property type="evidence" value="ECO:0007669"/>
    <property type="project" value="UniProtKB-KW"/>
</dbReference>
<evidence type="ECO:0000313" key="11">
    <source>
        <dbReference type="Proteomes" id="UP001057291"/>
    </source>
</evidence>
<gene>
    <name evidence="10" type="ORF">DNHGIG_30420</name>
</gene>